<proteinExistence type="predicted"/>
<feature type="domain" description="SET" evidence="4">
    <location>
        <begin position="59"/>
        <end position="266"/>
    </location>
</feature>
<accession>A0A6A4QCP3</accession>
<dbReference type="InterPro" id="IPR046341">
    <property type="entry name" value="SET_dom_sf"/>
</dbReference>
<dbReference type="PANTHER" id="PTHR13271:SF134">
    <property type="entry name" value="OS01G0976450 PROTEIN"/>
    <property type="match status" value="1"/>
</dbReference>
<dbReference type="FunFam" id="3.90.1410.10:FF:000005">
    <property type="entry name" value="Ribulose-1,5 bisphosphate carboxylase/oxygenase large subunit N-methyltransferase, chloroplastic"/>
    <property type="match status" value="1"/>
</dbReference>
<dbReference type="PROSITE" id="PS50280">
    <property type="entry name" value="SET"/>
    <property type="match status" value="1"/>
</dbReference>
<dbReference type="GO" id="GO:0032259">
    <property type="term" value="P:methylation"/>
    <property type="evidence" value="ECO:0007669"/>
    <property type="project" value="UniProtKB-KW"/>
</dbReference>
<evidence type="ECO:0000313" key="5">
    <source>
        <dbReference type="EMBL" id="KAE9611591.1"/>
    </source>
</evidence>
<evidence type="ECO:0000256" key="3">
    <source>
        <dbReference type="ARBA" id="ARBA00022691"/>
    </source>
</evidence>
<dbReference type="SUPFAM" id="SSF82199">
    <property type="entry name" value="SET domain"/>
    <property type="match status" value="1"/>
</dbReference>
<dbReference type="Gene3D" id="3.90.1420.10">
    <property type="entry name" value="Rubisco LSMT, substrate-binding domain"/>
    <property type="match status" value="1"/>
</dbReference>
<dbReference type="Proteomes" id="UP000447434">
    <property type="component" value="Chromosome 6"/>
</dbReference>
<dbReference type="InterPro" id="IPR044431">
    <property type="entry name" value="SET_RBCMT"/>
</dbReference>
<dbReference type="InterPro" id="IPR036464">
    <property type="entry name" value="Rubisco_LSMT_subst-bd_sf"/>
</dbReference>
<dbReference type="GO" id="GO:0016279">
    <property type="term" value="F:protein-lysine N-methyltransferase activity"/>
    <property type="evidence" value="ECO:0007669"/>
    <property type="project" value="InterPro"/>
</dbReference>
<keyword evidence="3" id="KW-0949">S-adenosyl-L-methionine</keyword>
<name>A0A6A4QCP3_LUPAL</name>
<evidence type="ECO:0000256" key="1">
    <source>
        <dbReference type="ARBA" id="ARBA00022603"/>
    </source>
</evidence>
<dbReference type="InterPro" id="IPR001214">
    <property type="entry name" value="SET_dom"/>
</dbReference>
<keyword evidence="2 5" id="KW-0808">Transferase</keyword>
<dbReference type="InterPro" id="IPR050600">
    <property type="entry name" value="SETD3_SETD6_MTase"/>
</dbReference>
<evidence type="ECO:0000256" key="2">
    <source>
        <dbReference type="ARBA" id="ARBA00022679"/>
    </source>
</evidence>
<keyword evidence="6" id="KW-1185">Reference proteome</keyword>
<dbReference type="EMBL" id="WOCE01000006">
    <property type="protein sequence ID" value="KAE9611591.1"/>
    <property type="molecule type" value="Genomic_DNA"/>
</dbReference>
<dbReference type="Pfam" id="PF00856">
    <property type="entry name" value="SET"/>
    <property type="match status" value="1"/>
</dbReference>
<dbReference type="CDD" id="cd19179">
    <property type="entry name" value="SET_RBCMT"/>
    <property type="match status" value="1"/>
</dbReference>
<dbReference type="PANTHER" id="PTHR13271">
    <property type="entry name" value="UNCHARACTERIZED PUTATIVE METHYLTRANSFERASE"/>
    <property type="match status" value="1"/>
</dbReference>
<organism evidence="5 6">
    <name type="scientific">Lupinus albus</name>
    <name type="common">White lupine</name>
    <name type="synonym">Lupinus termis</name>
    <dbReference type="NCBI Taxonomy" id="3870"/>
    <lineage>
        <taxon>Eukaryota</taxon>
        <taxon>Viridiplantae</taxon>
        <taxon>Streptophyta</taxon>
        <taxon>Embryophyta</taxon>
        <taxon>Tracheophyta</taxon>
        <taxon>Spermatophyta</taxon>
        <taxon>Magnoliopsida</taxon>
        <taxon>eudicotyledons</taxon>
        <taxon>Gunneridae</taxon>
        <taxon>Pentapetalae</taxon>
        <taxon>rosids</taxon>
        <taxon>fabids</taxon>
        <taxon>Fabales</taxon>
        <taxon>Fabaceae</taxon>
        <taxon>Papilionoideae</taxon>
        <taxon>50 kb inversion clade</taxon>
        <taxon>genistoids sensu lato</taxon>
        <taxon>core genistoids</taxon>
        <taxon>Genisteae</taxon>
        <taxon>Lupinus</taxon>
    </lineage>
</organism>
<gene>
    <name evidence="5" type="ORF">Lalb_Chr06g0164091</name>
</gene>
<dbReference type="OrthoDB" id="441812at2759"/>
<reference evidence="6" key="1">
    <citation type="journal article" date="2020" name="Nat. Commun.">
        <title>Genome sequence of the cluster root forming white lupin.</title>
        <authorList>
            <person name="Hufnagel B."/>
            <person name="Marques A."/>
            <person name="Soriano A."/>
            <person name="Marques L."/>
            <person name="Divol F."/>
            <person name="Doumas P."/>
            <person name="Sallet E."/>
            <person name="Mancinotti D."/>
            <person name="Carrere S."/>
            <person name="Marande W."/>
            <person name="Arribat S."/>
            <person name="Keller J."/>
            <person name="Huneau C."/>
            <person name="Blein T."/>
            <person name="Aime D."/>
            <person name="Laguerre M."/>
            <person name="Taylor J."/>
            <person name="Schubert V."/>
            <person name="Nelson M."/>
            <person name="Geu-Flores F."/>
            <person name="Crespi M."/>
            <person name="Gallardo-Guerrero K."/>
            <person name="Delaux P.-M."/>
            <person name="Salse J."/>
            <person name="Berges H."/>
            <person name="Guyot R."/>
            <person name="Gouzy J."/>
            <person name="Peret B."/>
        </authorList>
    </citation>
    <scope>NUCLEOTIDE SEQUENCE [LARGE SCALE GENOMIC DNA]</scope>
    <source>
        <strain evidence="6">cv. Amiga</strain>
    </source>
</reference>
<evidence type="ECO:0000313" key="6">
    <source>
        <dbReference type="Proteomes" id="UP000447434"/>
    </source>
</evidence>
<sequence length="465" mass="52451">MPFRTPTFCRSLKTIVNSHHSLNFSSSLPLKVSRHLVHNCDCDGFLPWLERKAGSTISSSLYIGKSSYGRSLFASKAIQTGDCILKVPYSVQITADNLPPEITSLISEEVGYIAKLAIVILIEKKLGQGSDWDPYISCLPQQGDLHNTIFWNENELEMIRQSSVYQETINQKSQIEKDFFAVRPVFECFHQSFGVFTYKDFMHACTLVGSRAWGSTKGLSLIPFADFFNHDGVSESIVMSDDDKQCSEVIADRDYAPGEQVLIRYGKFSNATLVLDFGFTVPYNTYDQVQIQFDIPKHDPMHGMKLELLQRYLVLPTEDVKGVEHSVNSFTIKEVKSARGKGKGIPQSLRAFARVLSCTTRQELNDLVNEAALTDGRLARRPFEGINREIQAHLMLSSLFARLIEERNAAIKSLDSFNSPYLLCERLAVRRSMARDLLVGEIRVLKSASAWLENYCDLAMTRGVR</sequence>
<evidence type="ECO:0000259" key="4">
    <source>
        <dbReference type="PROSITE" id="PS50280"/>
    </source>
</evidence>
<protein>
    <submittedName>
        <fullName evidence="5">Putative histone-lysine N-methyltransferase chromatin remodeling SET family</fullName>
    </submittedName>
</protein>
<comment type="caution">
    <text evidence="5">The sequence shown here is derived from an EMBL/GenBank/DDBJ whole genome shotgun (WGS) entry which is preliminary data.</text>
</comment>
<keyword evidence="1 5" id="KW-0489">Methyltransferase</keyword>
<dbReference type="Gene3D" id="3.90.1410.10">
    <property type="entry name" value="set domain protein methyltransferase, domain 1"/>
    <property type="match status" value="1"/>
</dbReference>
<dbReference type="AlphaFoldDB" id="A0A6A4QCP3"/>